<evidence type="ECO:0000313" key="2">
    <source>
        <dbReference type="Proteomes" id="UP000000433"/>
    </source>
</evidence>
<protein>
    <submittedName>
        <fullName evidence="1">Uncharacterized protein</fullName>
    </submittedName>
</protein>
<name>A0A916KMF3_DEHMC</name>
<gene>
    <name evidence="1" type="ORF">cbdbB19</name>
</gene>
<organism evidence="1 2">
    <name type="scientific">Dehalococcoides mccartyi (strain CBDB1)</name>
    <dbReference type="NCBI Taxonomy" id="255470"/>
    <lineage>
        <taxon>Bacteria</taxon>
        <taxon>Bacillati</taxon>
        <taxon>Chloroflexota</taxon>
        <taxon>Dehalococcoidia</taxon>
        <taxon>Dehalococcoidales</taxon>
        <taxon>Dehalococcoidaceae</taxon>
        <taxon>Dehalococcoides</taxon>
    </lineage>
</organism>
<dbReference type="KEGG" id="deh:cbdbB19"/>
<evidence type="ECO:0000313" key="1">
    <source>
        <dbReference type="EMBL" id="CAI82931.1"/>
    </source>
</evidence>
<reference evidence="1 2" key="1">
    <citation type="journal article" date="2005" name="Nat. Biotechnol.">
        <title>Genome sequence of the chlorinated compound-respiring bacterium Dehalococcoides species strain CBDB1.</title>
        <authorList>
            <person name="Kube M."/>
            <person name="Beck A."/>
            <person name="Zinder S.H."/>
            <person name="Kuhl H."/>
            <person name="Reinhardt R."/>
            <person name="Adrian L."/>
        </authorList>
    </citation>
    <scope>NUCLEOTIDE SEQUENCE [LARGE SCALE GENOMIC DNA]</scope>
    <source>
        <strain evidence="1 2">CBDB1</strain>
    </source>
</reference>
<sequence>MSSVFPVGELATLPSKAVDIEKTMLTAAIISTGEESARLLKNLPFEILFILIPQVS</sequence>
<proteinExistence type="predicted"/>
<accession>A0A916KMF3</accession>
<keyword evidence="2" id="KW-1185">Reference proteome</keyword>
<dbReference type="EMBL" id="AJ965256">
    <property type="protein sequence ID" value="CAI82931.1"/>
    <property type="molecule type" value="Genomic_DNA"/>
</dbReference>
<dbReference type="AlphaFoldDB" id="A0A916KMF3"/>
<dbReference type="Proteomes" id="UP000000433">
    <property type="component" value="Chromosome"/>
</dbReference>